<dbReference type="RefSeq" id="WP_106340465.1">
    <property type="nucleotide sequence ID" value="NZ_PVZS01000045.1"/>
</dbReference>
<dbReference type="Proteomes" id="UP000239772">
    <property type="component" value="Unassembled WGS sequence"/>
</dbReference>
<keyword evidence="1" id="KW-0472">Membrane</keyword>
<feature type="transmembrane region" description="Helical" evidence="1">
    <location>
        <begin position="203"/>
        <end position="221"/>
    </location>
</feature>
<name>A0A2T1HM29_9HYPH</name>
<reference evidence="3" key="1">
    <citation type="submission" date="2018-03" db="EMBL/GenBank/DDBJ databases">
        <authorList>
            <person name="Sun L."/>
            <person name="Liu H."/>
            <person name="Chen W."/>
            <person name="Huang K."/>
            <person name="Liu W."/>
            <person name="Gao X."/>
        </authorList>
    </citation>
    <scope>NUCLEOTIDE SEQUENCE [LARGE SCALE GENOMIC DNA]</scope>
    <source>
        <strain evidence="3">SH9</strain>
    </source>
</reference>
<feature type="transmembrane region" description="Helical" evidence="1">
    <location>
        <begin position="174"/>
        <end position="191"/>
    </location>
</feature>
<feature type="transmembrane region" description="Helical" evidence="1">
    <location>
        <begin position="114"/>
        <end position="132"/>
    </location>
</feature>
<evidence type="ECO:0000313" key="2">
    <source>
        <dbReference type="EMBL" id="PSC02629.1"/>
    </source>
</evidence>
<comment type="caution">
    <text evidence="2">The sequence shown here is derived from an EMBL/GenBank/DDBJ whole genome shotgun (WGS) entry which is preliminary data.</text>
</comment>
<sequence>MIWLYILIPFAAAVAGALLAVRRPPGPTLTSAMQHFTAGVVFAAAAGEILPDLKHHGFWPVVLGAVAGVAAMLGIKGLESSARSSLGLLAAVGVDVFIDGLVLGLGFATGQREGLLLTAALTLEILFLGLTVTTELSGQARSKAAVVAMTAALAVLLPLGAVAAVPVADLPQPVVTGFFAFGLIALLYLVTEELLVEAHEHADTPWITAMFFAGFLLLFMLEQAMG</sequence>
<feature type="transmembrane region" description="Helical" evidence="1">
    <location>
        <begin position="87"/>
        <end position="108"/>
    </location>
</feature>
<feature type="transmembrane region" description="Helical" evidence="1">
    <location>
        <begin position="144"/>
        <end position="168"/>
    </location>
</feature>
<accession>A0A2T1HM29</accession>
<dbReference type="EMBL" id="PVZS01000045">
    <property type="protein sequence ID" value="PSC02629.1"/>
    <property type="molecule type" value="Genomic_DNA"/>
</dbReference>
<evidence type="ECO:0000256" key="1">
    <source>
        <dbReference type="SAM" id="Phobius"/>
    </source>
</evidence>
<feature type="transmembrane region" description="Helical" evidence="1">
    <location>
        <begin position="57"/>
        <end position="75"/>
    </location>
</feature>
<keyword evidence="3" id="KW-1185">Reference proteome</keyword>
<keyword evidence="1" id="KW-1133">Transmembrane helix</keyword>
<dbReference type="AlphaFoldDB" id="A0A2T1HM29"/>
<protein>
    <submittedName>
        <fullName evidence="2">Transporter</fullName>
    </submittedName>
</protein>
<organism evidence="2 3">
    <name type="scientific">Alsobacter soli</name>
    <dbReference type="NCBI Taxonomy" id="2109933"/>
    <lineage>
        <taxon>Bacteria</taxon>
        <taxon>Pseudomonadati</taxon>
        <taxon>Pseudomonadota</taxon>
        <taxon>Alphaproteobacteria</taxon>
        <taxon>Hyphomicrobiales</taxon>
        <taxon>Alsobacteraceae</taxon>
        <taxon>Alsobacter</taxon>
    </lineage>
</organism>
<evidence type="ECO:0000313" key="3">
    <source>
        <dbReference type="Proteomes" id="UP000239772"/>
    </source>
</evidence>
<proteinExistence type="predicted"/>
<keyword evidence="1" id="KW-0812">Transmembrane</keyword>
<gene>
    <name evidence="2" type="ORF">SLNSH_23130</name>
</gene>